<evidence type="ECO:0000259" key="2">
    <source>
        <dbReference type="Pfam" id="PF16363"/>
    </source>
</evidence>
<dbReference type="SUPFAM" id="SSF51735">
    <property type="entry name" value="NAD(P)-binding Rossmann-fold domains"/>
    <property type="match status" value="1"/>
</dbReference>
<gene>
    <name evidence="3" type="primary">galE_1</name>
    <name evidence="3" type="ORF">NCTC11468_02042</name>
</gene>
<evidence type="ECO:0000256" key="1">
    <source>
        <dbReference type="ARBA" id="ARBA00023027"/>
    </source>
</evidence>
<dbReference type="KEGG" id="tpty:NCTC11468_02042"/>
<reference evidence="3 4" key="1">
    <citation type="submission" date="2018-06" db="EMBL/GenBank/DDBJ databases">
        <authorList>
            <consortium name="Pathogen Informatics"/>
            <person name="Doyle S."/>
        </authorList>
    </citation>
    <scope>NUCLEOTIDE SEQUENCE [LARGE SCALE GENOMIC DNA]</scope>
    <source>
        <strain evidence="3 4">NCTC11468</strain>
    </source>
</reference>
<accession>A0A2X5NNQ6</accession>
<dbReference type="Proteomes" id="UP000248758">
    <property type="component" value="Chromosome 1"/>
</dbReference>
<feature type="domain" description="NAD(P)-binding" evidence="2">
    <location>
        <begin position="4"/>
        <end position="132"/>
    </location>
</feature>
<dbReference type="EC" id="5.1.3.2" evidence="3"/>
<dbReference type="InterPro" id="IPR036291">
    <property type="entry name" value="NAD(P)-bd_dom_sf"/>
</dbReference>
<keyword evidence="3" id="KW-0413">Isomerase</keyword>
<dbReference type="PANTHER" id="PTHR43574">
    <property type="entry name" value="EPIMERASE-RELATED"/>
    <property type="match status" value="1"/>
</dbReference>
<dbReference type="EMBL" id="LS483499">
    <property type="protein sequence ID" value="SQK75091.1"/>
    <property type="molecule type" value="Genomic_DNA"/>
</dbReference>
<dbReference type="InterPro" id="IPR016040">
    <property type="entry name" value="NAD(P)-bd_dom"/>
</dbReference>
<dbReference type="Pfam" id="PF16363">
    <property type="entry name" value="GDP_Man_Dehyd"/>
    <property type="match status" value="1"/>
</dbReference>
<proteinExistence type="predicted"/>
<organism evidence="3 4">
    <name type="scientific">Tatumella ptyseos</name>
    <dbReference type="NCBI Taxonomy" id="82987"/>
    <lineage>
        <taxon>Bacteria</taxon>
        <taxon>Pseudomonadati</taxon>
        <taxon>Pseudomonadota</taxon>
        <taxon>Gammaproteobacteria</taxon>
        <taxon>Enterobacterales</taxon>
        <taxon>Erwiniaceae</taxon>
        <taxon>Tatumella</taxon>
    </lineage>
</organism>
<dbReference type="GO" id="GO:0003978">
    <property type="term" value="F:UDP-glucose 4-epimerase activity"/>
    <property type="evidence" value="ECO:0007669"/>
    <property type="project" value="UniProtKB-EC"/>
</dbReference>
<name>A0A2X5NNQ6_9GAMM</name>
<sequence>MNYLVTGAAGFIGFHVSLRLLKAGYRVTGVDNLNDYYDVQLKKDRIRLLEAYPDFTFQHTDIADRTAMEQLFGRVRFDRVIHLAAQAGVRYSIENPHAYVDANIVGHLNILEGCRQQKVGHLLFASSSSVYG</sequence>
<keyword evidence="1" id="KW-0520">NAD</keyword>
<protein>
    <submittedName>
        <fullName evidence="3">UDP-glucose 4-epimerase</fullName>
        <ecNumber evidence="3">5.1.3.2</ecNumber>
    </submittedName>
</protein>
<dbReference type="Gene3D" id="3.40.50.720">
    <property type="entry name" value="NAD(P)-binding Rossmann-like Domain"/>
    <property type="match status" value="1"/>
</dbReference>
<evidence type="ECO:0000313" key="3">
    <source>
        <dbReference type="EMBL" id="SQK75091.1"/>
    </source>
</evidence>
<evidence type="ECO:0000313" key="4">
    <source>
        <dbReference type="Proteomes" id="UP000248758"/>
    </source>
</evidence>
<dbReference type="AlphaFoldDB" id="A0A2X5NNQ6"/>